<dbReference type="InterPro" id="IPR006140">
    <property type="entry name" value="D-isomer_DH_NAD-bd"/>
</dbReference>
<dbReference type="InterPro" id="IPR036291">
    <property type="entry name" value="NAD(P)-bd_dom_sf"/>
</dbReference>
<dbReference type="InterPro" id="IPR006139">
    <property type="entry name" value="D-isomer_2_OHA_DH_cat_dom"/>
</dbReference>
<sequence>MKKVIYIPQDIIDDAKDFLIQRGYLLKFGTGMDQATLIAEAEECDAILVRTAEISEQVITAAKQLKIIAKHGVGLDNIDVQAATARGITVTNAPLANANSVAEHVMALILGLSKNLRATDQELRKGNFEIRNQLIGMDLEGKILGIAGLGRIGRLVAKKASAGFGMKVIGYDPYMKSSFPSEVEKVDHWEQLFRASDIVSLHLPLSKETKGIVGWQEFSWMKPSALFINASRGEVVREEDLVEALRSGQIKGAGLDVFEVEPPLDDNPLFALENVLVTPHNAALTEQGRRKMAFHAAMEIDRVLSGEQPEWPVNHPLNR</sequence>
<dbReference type="SUPFAM" id="SSF51735">
    <property type="entry name" value="NAD(P)-binding Rossmann-fold domains"/>
    <property type="match status" value="1"/>
</dbReference>
<dbReference type="PANTHER" id="PTHR42789:SF1">
    <property type="entry name" value="D-ISOMER SPECIFIC 2-HYDROXYACID DEHYDROGENASE FAMILY PROTEIN (AFU_ORTHOLOGUE AFUA_6G10090)"/>
    <property type="match status" value="1"/>
</dbReference>
<proteinExistence type="inferred from homology"/>
<dbReference type="RefSeq" id="WP_209809993.1">
    <property type="nucleotide sequence ID" value="NZ_JAGGKT010000004.1"/>
</dbReference>
<keyword evidence="3" id="KW-0520">NAD</keyword>
<evidence type="ECO:0000313" key="8">
    <source>
        <dbReference type="Proteomes" id="UP001519343"/>
    </source>
</evidence>
<organism evidence="7 8">
    <name type="scientific">Ammoniphilus resinae</name>
    <dbReference type="NCBI Taxonomy" id="861532"/>
    <lineage>
        <taxon>Bacteria</taxon>
        <taxon>Bacillati</taxon>
        <taxon>Bacillota</taxon>
        <taxon>Bacilli</taxon>
        <taxon>Bacillales</taxon>
        <taxon>Paenibacillaceae</taxon>
        <taxon>Aneurinibacillus group</taxon>
        <taxon>Ammoniphilus</taxon>
    </lineage>
</organism>
<evidence type="ECO:0000259" key="5">
    <source>
        <dbReference type="Pfam" id="PF00389"/>
    </source>
</evidence>
<accession>A0ABS4GNR7</accession>
<dbReference type="EC" id="1.1.1.95" evidence="7"/>
<name>A0ABS4GNR7_9BACL</name>
<dbReference type="SUPFAM" id="SSF52283">
    <property type="entry name" value="Formate/glycerate dehydrogenase catalytic domain-like"/>
    <property type="match status" value="1"/>
</dbReference>
<protein>
    <submittedName>
        <fullName evidence="7">D-3-phosphoglycerate dehydrogenase</fullName>
        <ecNumber evidence="7">1.1.1.95</ecNumber>
    </submittedName>
</protein>
<dbReference type="PANTHER" id="PTHR42789">
    <property type="entry name" value="D-ISOMER SPECIFIC 2-HYDROXYACID DEHYDROGENASE FAMILY PROTEIN (AFU_ORTHOLOGUE AFUA_6G10090)"/>
    <property type="match status" value="1"/>
</dbReference>
<keyword evidence="8" id="KW-1185">Reference proteome</keyword>
<dbReference type="Gene3D" id="3.40.50.720">
    <property type="entry name" value="NAD(P)-binding Rossmann-like Domain"/>
    <property type="match status" value="2"/>
</dbReference>
<dbReference type="PROSITE" id="PS00670">
    <property type="entry name" value="D_2_HYDROXYACID_DH_2"/>
    <property type="match status" value="1"/>
</dbReference>
<evidence type="ECO:0000256" key="4">
    <source>
        <dbReference type="RuleBase" id="RU003719"/>
    </source>
</evidence>
<evidence type="ECO:0000256" key="1">
    <source>
        <dbReference type="ARBA" id="ARBA00005854"/>
    </source>
</evidence>
<feature type="domain" description="D-isomer specific 2-hydroxyacid dehydrogenase catalytic" evidence="5">
    <location>
        <begin position="12"/>
        <end position="314"/>
    </location>
</feature>
<dbReference type="InterPro" id="IPR029753">
    <property type="entry name" value="D-isomer_DH_CS"/>
</dbReference>
<evidence type="ECO:0000313" key="7">
    <source>
        <dbReference type="EMBL" id="MBP1931922.1"/>
    </source>
</evidence>
<evidence type="ECO:0000256" key="2">
    <source>
        <dbReference type="ARBA" id="ARBA00023002"/>
    </source>
</evidence>
<evidence type="ECO:0000256" key="3">
    <source>
        <dbReference type="ARBA" id="ARBA00023027"/>
    </source>
</evidence>
<feature type="domain" description="D-isomer specific 2-hydroxyacid dehydrogenase NAD-binding" evidence="6">
    <location>
        <begin position="106"/>
        <end position="282"/>
    </location>
</feature>
<reference evidence="7 8" key="1">
    <citation type="submission" date="2021-03" db="EMBL/GenBank/DDBJ databases">
        <title>Genomic Encyclopedia of Type Strains, Phase IV (KMG-IV): sequencing the most valuable type-strain genomes for metagenomic binning, comparative biology and taxonomic classification.</title>
        <authorList>
            <person name="Goeker M."/>
        </authorList>
    </citation>
    <scope>NUCLEOTIDE SEQUENCE [LARGE SCALE GENOMIC DNA]</scope>
    <source>
        <strain evidence="7 8">DSM 24738</strain>
    </source>
</reference>
<dbReference type="Pfam" id="PF00389">
    <property type="entry name" value="2-Hacid_dh"/>
    <property type="match status" value="1"/>
</dbReference>
<dbReference type="EMBL" id="JAGGKT010000004">
    <property type="protein sequence ID" value="MBP1931922.1"/>
    <property type="molecule type" value="Genomic_DNA"/>
</dbReference>
<evidence type="ECO:0000259" key="6">
    <source>
        <dbReference type="Pfam" id="PF02826"/>
    </source>
</evidence>
<dbReference type="CDD" id="cd12173">
    <property type="entry name" value="PGDH_4"/>
    <property type="match status" value="1"/>
</dbReference>
<comment type="similarity">
    <text evidence="1 4">Belongs to the D-isomer specific 2-hydroxyacid dehydrogenase family.</text>
</comment>
<dbReference type="GO" id="GO:0004617">
    <property type="term" value="F:phosphoglycerate dehydrogenase activity"/>
    <property type="evidence" value="ECO:0007669"/>
    <property type="project" value="UniProtKB-EC"/>
</dbReference>
<dbReference type="Pfam" id="PF02826">
    <property type="entry name" value="2-Hacid_dh_C"/>
    <property type="match status" value="1"/>
</dbReference>
<gene>
    <name evidence="7" type="ORF">J2Z37_001923</name>
</gene>
<keyword evidence="2 4" id="KW-0560">Oxidoreductase</keyword>
<comment type="caution">
    <text evidence="7">The sequence shown here is derived from an EMBL/GenBank/DDBJ whole genome shotgun (WGS) entry which is preliminary data.</text>
</comment>
<dbReference type="Proteomes" id="UP001519343">
    <property type="component" value="Unassembled WGS sequence"/>
</dbReference>
<dbReference type="InterPro" id="IPR050857">
    <property type="entry name" value="D-2-hydroxyacid_DH"/>
</dbReference>